<evidence type="ECO:0000313" key="2">
    <source>
        <dbReference type="Proteomes" id="UP000202888"/>
    </source>
</evidence>
<evidence type="ECO:0000313" key="1">
    <source>
        <dbReference type="EMBL" id="AJT60850.1"/>
    </source>
</evidence>
<sequence length="85" mass="9709">MEWLIFSGVCACIAIYLTCKKDCKHDWMIVKDETTKSSGEVYGEMTGNVPTPRNSYHMQELTSRKRIIIMTCVKCGKIDKTVETI</sequence>
<dbReference type="KEGG" id="vg:26628335"/>
<dbReference type="GeneID" id="26628335"/>
<dbReference type="EMBL" id="KP671755">
    <property type="protein sequence ID" value="AJT60850.1"/>
    <property type="molecule type" value="Genomic_DNA"/>
</dbReference>
<name>A0A0D4DAE4_9CAUD</name>
<organism evidence="1 2">
    <name type="scientific">Vibrio phage ValKK3</name>
    <dbReference type="NCBI Taxonomy" id="1610855"/>
    <lineage>
        <taxon>Viruses</taxon>
        <taxon>Duplodnaviria</taxon>
        <taxon>Heunggongvirae</taxon>
        <taxon>Uroviricota</taxon>
        <taxon>Caudoviricetes</taxon>
        <taxon>Pantevenvirales</taxon>
        <taxon>Straboviridae</taxon>
        <taxon>Schizotequatrovirus</taxon>
        <taxon>Schizotequatrovirus valkk3</taxon>
    </lineage>
</organism>
<dbReference type="RefSeq" id="YP_009201112.1">
    <property type="nucleotide sequence ID" value="NC_028829.1"/>
</dbReference>
<reference evidence="1 2" key="1">
    <citation type="journal article" date="2016" name="Genom Data">
        <title>Complete genome sequence of a giant Vibrio phage ValKK3 infecting Vibrio alginolyticus.</title>
        <authorList>
            <person name="Lal T.M."/>
            <person name="Sano M."/>
            <person name="Hatai K."/>
            <person name="Ransangan J."/>
        </authorList>
    </citation>
    <scope>NUCLEOTIDE SEQUENCE [LARGE SCALE GENOMIC DNA]</scope>
</reference>
<dbReference type="OrthoDB" id="36048at10239"/>
<protein>
    <submittedName>
        <fullName evidence="1">Uncharacterized protein</fullName>
    </submittedName>
</protein>
<accession>A0A0D4DAE4</accession>
<dbReference type="Proteomes" id="UP000202888">
    <property type="component" value="Segment"/>
</dbReference>
<proteinExistence type="predicted"/>
<keyword evidence="2" id="KW-1185">Reference proteome</keyword>